<feature type="compositionally biased region" description="Low complexity" evidence="1">
    <location>
        <begin position="153"/>
        <end position="163"/>
    </location>
</feature>
<dbReference type="AlphaFoldDB" id="A0A0G4HAK0"/>
<gene>
    <name evidence="2" type="ORF">Cvel_6114</name>
</gene>
<evidence type="ECO:0000313" key="2">
    <source>
        <dbReference type="EMBL" id="CEM41044.1"/>
    </source>
</evidence>
<sequence>MTYKKKASLQLKSQYVSDHAEAYEGALLHAARDFDEVQKTIHNRSAERHTGKDLLFRVLGDFVKDMSVAKTKADRSFMEFLTQVKGESLKHYFKRHDKVLHVAKGKGFIPTDKEEKKVGMKNVYMSEKADAIEYKIAVTGTSSQKKPSADEFGASAKKAGAATEKGKGKGKKPKKGKKKQQQVQADSKETAGKASDGQKCKNCGFVHRNPEYCPVEKAECKKEYDGCGQIGHFARCYPKKRNSSKGKKESGHHVEQRSSSRSS</sequence>
<protein>
    <submittedName>
        <fullName evidence="2">Uncharacterized protein</fullName>
    </submittedName>
</protein>
<dbReference type="EMBL" id="CDMZ01002159">
    <property type="protein sequence ID" value="CEM41044.1"/>
    <property type="molecule type" value="Genomic_DNA"/>
</dbReference>
<proteinExistence type="predicted"/>
<organism evidence="2">
    <name type="scientific">Chromera velia CCMP2878</name>
    <dbReference type="NCBI Taxonomy" id="1169474"/>
    <lineage>
        <taxon>Eukaryota</taxon>
        <taxon>Sar</taxon>
        <taxon>Alveolata</taxon>
        <taxon>Colpodellida</taxon>
        <taxon>Chromeraceae</taxon>
        <taxon>Chromera</taxon>
    </lineage>
</organism>
<feature type="compositionally biased region" description="Basic residues" evidence="1">
    <location>
        <begin position="168"/>
        <end position="180"/>
    </location>
</feature>
<feature type="compositionally biased region" description="Basic and acidic residues" evidence="1">
    <location>
        <begin position="246"/>
        <end position="263"/>
    </location>
</feature>
<reference evidence="2" key="1">
    <citation type="submission" date="2014-11" db="EMBL/GenBank/DDBJ databases">
        <authorList>
            <person name="Otto D Thomas"/>
            <person name="Naeem Raeece"/>
        </authorList>
    </citation>
    <scope>NUCLEOTIDE SEQUENCE</scope>
</reference>
<accession>A0A0G4HAK0</accession>
<dbReference type="PhylomeDB" id="A0A0G4HAK0"/>
<evidence type="ECO:0000256" key="1">
    <source>
        <dbReference type="SAM" id="MobiDB-lite"/>
    </source>
</evidence>
<name>A0A0G4HAK0_9ALVE</name>
<feature type="compositionally biased region" description="Basic and acidic residues" evidence="1">
    <location>
        <begin position="186"/>
        <end position="199"/>
    </location>
</feature>
<dbReference type="VEuPathDB" id="CryptoDB:Cvel_6114"/>
<feature type="region of interest" description="Disordered" evidence="1">
    <location>
        <begin position="143"/>
        <end position="207"/>
    </location>
</feature>
<feature type="region of interest" description="Disordered" evidence="1">
    <location>
        <begin position="239"/>
        <end position="263"/>
    </location>
</feature>